<sequence length="97" mass="10540">MALVSFVGLHLTSTSHLARVVRAGRSKHVTISRFCPAVYDIVDSAKARNAVGRLLSRAPWPAMIEVRTSRVGRSLGMAYKHCRAGLFYSVGGPTGER</sequence>
<evidence type="ECO:0000313" key="2">
    <source>
        <dbReference type="Proteomes" id="UP000008370"/>
    </source>
</evidence>
<dbReference type="RefSeq" id="XP_007393590.1">
    <property type="nucleotide sequence ID" value="XM_007393528.1"/>
</dbReference>
<protein>
    <submittedName>
        <fullName evidence="1">Uncharacterized protein</fullName>
    </submittedName>
</protein>
<dbReference type="HOGENOM" id="CLU_2347418_0_0_1"/>
<keyword evidence="2" id="KW-1185">Reference proteome</keyword>
<gene>
    <name evidence="1" type="ORF">PHACADRAFT_252470</name>
</gene>
<name>K5W313_PHACS</name>
<dbReference type="GeneID" id="18915488"/>
<dbReference type="InParanoid" id="K5W313"/>
<dbReference type="EMBL" id="JH930470">
    <property type="protein sequence ID" value="EKM58268.1"/>
    <property type="molecule type" value="Genomic_DNA"/>
</dbReference>
<dbReference type="AlphaFoldDB" id="K5W313"/>
<dbReference type="Proteomes" id="UP000008370">
    <property type="component" value="Unassembled WGS sequence"/>
</dbReference>
<accession>K5W313</accession>
<dbReference type="KEGG" id="pco:PHACADRAFT_252470"/>
<organism evidence="1 2">
    <name type="scientific">Phanerochaete carnosa (strain HHB-10118-sp)</name>
    <name type="common">White-rot fungus</name>
    <name type="synonym">Peniophora carnosa</name>
    <dbReference type="NCBI Taxonomy" id="650164"/>
    <lineage>
        <taxon>Eukaryota</taxon>
        <taxon>Fungi</taxon>
        <taxon>Dikarya</taxon>
        <taxon>Basidiomycota</taxon>
        <taxon>Agaricomycotina</taxon>
        <taxon>Agaricomycetes</taxon>
        <taxon>Polyporales</taxon>
        <taxon>Phanerochaetaceae</taxon>
        <taxon>Phanerochaete</taxon>
    </lineage>
</organism>
<evidence type="ECO:0000313" key="1">
    <source>
        <dbReference type="EMBL" id="EKM58268.1"/>
    </source>
</evidence>
<reference evidence="1 2" key="1">
    <citation type="journal article" date="2012" name="BMC Genomics">
        <title>Comparative genomics of the white-rot fungi, Phanerochaete carnosa and P. chrysosporium, to elucidate the genetic basis of the distinct wood types they colonize.</title>
        <authorList>
            <person name="Suzuki H."/>
            <person name="MacDonald J."/>
            <person name="Syed K."/>
            <person name="Salamov A."/>
            <person name="Hori C."/>
            <person name="Aerts A."/>
            <person name="Henrissat B."/>
            <person name="Wiebenga A."/>
            <person name="vanKuyk P.A."/>
            <person name="Barry K."/>
            <person name="Lindquist E."/>
            <person name="LaButti K."/>
            <person name="Lapidus A."/>
            <person name="Lucas S."/>
            <person name="Coutinho P."/>
            <person name="Gong Y."/>
            <person name="Samejima M."/>
            <person name="Mahadevan R."/>
            <person name="Abou-Zaid M."/>
            <person name="de Vries R.P."/>
            <person name="Igarashi K."/>
            <person name="Yadav J.S."/>
            <person name="Grigoriev I.V."/>
            <person name="Master E.R."/>
        </authorList>
    </citation>
    <scope>NUCLEOTIDE SEQUENCE [LARGE SCALE GENOMIC DNA]</scope>
    <source>
        <strain evidence="1 2">HHB-10118-sp</strain>
    </source>
</reference>
<proteinExistence type="predicted"/>